<sequence length="129" mass="14171">GRVSVGVFFGEASQFRPRNSAAPITVAASRSSMDFAKEIKRRLLPEACQAWQEASQAYHRHLADEQRAAENVQLLVAAGAQTTWQERTISQRRGVYFSARVESTSVYFDKLGGVSIEAAKQIIAILAGE</sequence>
<reference evidence="1 2" key="1">
    <citation type="submission" date="2015-09" db="EMBL/GenBank/DDBJ databases">
        <title>Draft genome sequence of Kouleothrix aurantiaca JCM 19913.</title>
        <authorList>
            <person name="Hemp J."/>
        </authorList>
    </citation>
    <scope>NUCLEOTIDE SEQUENCE [LARGE SCALE GENOMIC DNA]</scope>
    <source>
        <strain evidence="1 2">COM-B</strain>
    </source>
</reference>
<protein>
    <submittedName>
        <fullName evidence="1">Uncharacterized protein</fullName>
    </submittedName>
</protein>
<accession>A0A0P9DFB2</accession>
<dbReference type="AlphaFoldDB" id="A0A0P9DFB2"/>
<organism evidence="1 2">
    <name type="scientific">Kouleothrix aurantiaca</name>
    <dbReference type="NCBI Taxonomy" id="186479"/>
    <lineage>
        <taxon>Bacteria</taxon>
        <taxon>Bacillati</taxon>
        <taxon>Chloroflexota</taxon>
        <taxon>Chloroflexia</taxon>
        <taxon>Chloroflexales</taxon>
        <taxon>Roseiflexineae</taxon>
        <taxon>Roseiflexaceae</taxon>
        <taxon>Kouleothrix</taxon>
    </lineage>
</organism>
<comment type="caution">
    <text evidence="1">The sequence shown here is derived from an EMBL/GenBank/DDBJ whole genome shotgun (WGS) entry which is preliminary data.</text>
</comment>
<dbReference type="EMBL" id="LJCR01000757">
    <property type="protein sequence ID" value="KPV51836.1"/>
    <property type="molecule type" value="Genomic_DNA"/>
</dbReference>
<name>A0A0P9DFB2_9CHLR</name>
<proteinExistence type="predicted"/>
<evidence type="ECO:0000313" key="1">
    <source>
        <dbReference type="EMBL" id="KPV51836.1"/>
    </source>
</evidence>
<feature type="non-terminal residue" evidence="1">
    <location>
        <position position="1"/>
    </location>
</feature>
<dbReference type="Proteomes" id="UP000050509">
    <property type="component" value="Unassembled WGS sequence"/>
</dbReference>
<keyword evidence="2" id="KW-1185">Reference proteome</keyword>
<gene>
    <name evidence="1" type="ORF">SE17_18940</name>
</gene>
<evidence type="ECO:0000313" key="2">
    <source>
        <dbReference type="Proteomes" id="UP000050509"/>
    </source>
</evidence>